<sequence>MSSFRVFISQLSAQELADYAARCESSPRYVDQLKFSQKVPRRELMARLVLHSGGRVSRECLLEHFYPSALFSSEKAA</sequence>
<dbReference type="Proteomes" id="UP000238196">
    <property type="component" value="Unassembled WGS sequence"/>
</dbReference>
<accession>A0A2S5KST5</accession>
<name>A0A2S5KST5_9PROT</name>
<reference evidence="1 2" key="1">
    <citation type="submission" date="2018-02" db="EMBL/GenBank/DDBJ databases">
        <title>novel marine gammaproteobacteria from coastal saline agro ecosystem.</title>
        <authorList>
            <person name="Krishnan R."/>
            <person name="Ramesh Kumar N."/>
        </authorList>
    </citation>
    <scope>NUCLEOTIDE SEQUENCE [LARGE SCALE GENOMIC DNA]</scope>
    <source>
        <strain evidence="1 2">228</strain>
    </source>
</reference>
<organism evidence="1 2">
    <name type="scientific">Proteobacteria bacterium 228</name>
    <dbReference type="NCBI Taxonomy" id="2083153"/>
    <lineage>
        <taxon>Bacteria</taxon>
        <taxon>Pseudomonadati</taxon>
        <taxon>Pseudomonadota</taxon>
    </lineage>
</organism>
<dbReference type="AlphaFoldDB" id="A0A2S5KST5"/>
<evidence type="ECO:0000313" key="1">
    <source>
        <dbReference type="EMBL" id="PPC77917.1"/>
    </source>
</evidence>
<gene>
    <name evidence="1" type="ORF">C4K68_07680</name>
</gene>
<evidence type="ECO:0000313" key="2">
    <source>
        <dbReference type="Proteomes" id="UP000238196"/>
    </source>
</evidence>
<comment type="caution">
    <text evidence="1">The sequence shown here is derived from an EMBL/GenBank/DDBJ whole genome shotgun (WGS) entry which is preliminary data.</text>
</comment>
<dbReference type="EMBL" id="PRLP01000023">
    <property type="protein sequence ID" value="PPC77917.1"/>
    <property type="molecule type" value="Genomic_DNA"/>
</dbReference>
<proteinExistence type="predicted"/>
<protein>
    <submittedName>
        <fullName evidence="1">Uncharacterized protein</fullName>
    </submittedName>
</protein>